<evidence type="ECO:0000256" key="5">
    <source>
        <dbReference type="ARBA" id="ARBA00023004"/>
    </source>
</evidence>
<gene>
    <name evidence="8" type="ORF">CRV08_01515</name>
</gene>
<dbReference type="RefSeq" id="WP_128978352.1">
    <property type="nucleotide sequence ID" value="NZ_PDKJ01000001.1"/>
</dbReference>
<accession>A0A4V1LS30</accession>
<keyword evidence="2" id="KW-0004">4Fe-4S</keyword>
<evidence type="ECO:0000256" key="6">
    <source>
        <dbReference type="ARBA" id="ARBA00023014"/>
    </source>
</evidence>
<sequence length="225" mass="26218">MKKIIYNITPFTTVDYKDYLSCIAWFVSCNMRCKYCYNSQIVNAKSGNYTPLDLITFLKKRIGLLDAVVLSGGEATNHNLLNLCRVVKKLGYKIKLDTNGLKPDVINELLQNQLIDFIALDYKAPQNKFTNITKINSNKKFTETLDMLIKEDFPFEVRTTVHPNLIDEEDINSIILDLQEREYKGTYYLQNYLHTQENLGNMQEPNKIFNKTLLNSSLKIEYRNY</sequence>
<dbReference type="GO" id="GO:0051539">
    <property type="term" value="F:4 iron, 4 sulfur cluster binding"/>
    <property type="evidence" value="ECO:0007669"/>
    <property type="project" value="UniProtKB-KW"/>
</dbReference>
<organism evidence="8 9">
    <name type="scientific">Halarcobacter ebronensis</name>
    <dbReference type="NCBI Taxonomy" id="1462615"/>
    <lineage>
        <taxon>Bacteria</taxon>
        <taxon>Pseudomonadati</taxon>
        <taxon>Campylobacterota</taxon>
        <taxon>Epsilonproteobacteria</taxon>
        <taxon>Campylobacterales</taxon>
        <taxon>Arcobacteraceae</taxon>
        <taxon>Halarcobacter</taxon>
    </lineage>
</organism>
<dbReference type="PROSITE" id="PS51257">
    <property type="entry name" value="PROKAR_LIPOPROTEIN"/>
    <property type="match status" value="1"/>
</dbReference>
<evidence type="ECO:0000256" key="3">
    <source>
        <dbReference type="ARBA" id="ARBA00022691"/>
    </source>
</evidence>
<dbReference type="SFLD" id="SFLDG01094">
    <property type="entry name" value="Uncharacterised_Radical_SAM_Su"/>
    <property type="match status" value="1"/>
</dbReference>
<evidence type="ECO:0000313" key="9">
    <source>
        <dbReference type="Proteomes" id="UP000290172"/>
    </source>
</evidence>
<keyword evidence="5" id="KW-0408">Iron</keyword>
<dbReference type="PANTHER" id="PTHR30352:SF13">
    <property type="entry name" value="GLYCYL-RADICAL ENZYME ACTIVATING ENZYME YJJW-RELATED"/>
    <property type="match status" value="1"/>
</dbReference>
<dbReference type="GO" id="GO:0046872">
    <property type="term" value="F:metal ion binding"/>
    <property type="evidence" value="ECO:0007669"/>
    <property type="project" value="UniProtKB-KW"/>
</dbReference>
<feature type="domain" description="Radical SAM core" evidence="7">
    <location>
        <begin position="12"/>
        <end position="225"/>
    </location>
</feature>
<evidence type="ECO:0000259" key="7">
    <source>
        <dbReference type="PROSITE" id="PS51918"/>
    </source>
</evidence>
<dbReference type="InterPro" id="IPR058240">
    <property type="entry name" value="rSAM_sf"/>
</dbReference>
<protein>
    <submittedName>
        <fullName evidence="8">Anaerobic ribonucleoside-triphosphate reductase activating protein</fullName>
    </submittedName>
</protein>
<dbReference type="InterPro" id="IPR012840">
    <property type="entry name" value="NrdG2"/>
</dbReference>
<dbReference type="Pfam" id="PF04055">
    <property type="entry name" value="Radical_SAM"/>
    <property type="match status" value="1"/>
</dbReference>
<dbReference type="CDD" id="cd01335">
    <property type="entry name" value="Radical_SAM"/>
    <property type="match status" value="1"/>
</dbReference>
<evidence type="ECO:0000256" key="1">
    <source>
        <dbReference type="ARBA" id="ARBA00001966"/>
    </source>
</evidence>
<dbReference type="NCBIfam" id="TIGR02495">
    <property type="entry name" value="NrdG2"/>
    <property type="match status" value="1"/>
</dbReference>
<dbReference type="EMBL" id="PDKJ01000001">
    <property type="protein sequence ID" value="RXJ70268.1"/>
    <property type="molecule type" value="Genomic_DNA"/>
</dbReference>
<keyword evidence="3" id="KW-0949">S-adenosyl-L-methionine</keyword>
<dbReference type="Proteomes" id="UP000290172">
    <property type="component" value="Unassembled WGS sequence"/>
</dbReference>
<evidence type="ECO:0000256" key="2">
    <source>
        <dbReference type="ARBA" id="ARBA00022485"/>
    </source>
</evidence>
<comment type="caution">
    <text evidence="8">The sequence shown here is derived from an EMBL/GenBank/DDBJ whole genome shotgun (WGS) entry which is preliminary data.</text>
</comment>
<comment type="cofactor">
    <cofactor evidence="1">
        <name>[4Fe-4S] cluster</name>
        <dbReference type="ChEBI" id="CHEBI:49883"/>
    </cofactor>
</comment>
<dbReference type="SUPFAM" id="SSF102114">
    <property type="entry name" value="Radical SAM enzymes"/>
    <property type="match status" value="1"/>
</dbReference>
<dbReference type="GO" id="GO:0003824">
    <property type="term" value="F:catalytic activity"/>
    <property type="evidence" value="ECO:0007669"/>
    <property type="project" value="InterPro"/>
</dbReference>
<dbReference type="InterPro" id="IPR034457">
    <property type="entry name" value="Organic_radical-activating"/>
</dbReference>
<dbReference type="AlphaFoldDB" id="A0A4V1LS30"/>
<keyword evidence="6" id="KW-0411">Iron-sulfur</keyword>
<dbReference type="Gene3D" id="3.20.20.70">
    <property type="entry name" value="Aldolase class I"/>
    <property type="match status" value="1"/>
</dbReference>
<dbReference type="PANTHER" id="PTHR30352">
    <property type="entry name" value="PYRUVATE FORMATE-LYASE-ACTIVATING ENZYME"/>
    <property type="match status" value="1"/>
</dbReference>
<reference evidence="8 9" key="1">
    <citation type="submission" date="2017-10" db="EMBL/GenBank/DDBJ databases">
        <title>Genomics of the genus Arcobacter.</title>
        <authorList>
            <person name="Perez-Cataluna A."/>
            <person name="Figueras M.J."/>
        </authorList>
    </citation>
    <scope>NUCLEOTIDE SEQUENCE [LARGE SCALE GENOMIC DNA]</scope>
    <source>
        <strain evidence="8 9">CECT 8993</strain>
    </source>
</reference>
<proteinExistence type="predicted"/>
<dbReference type="InterPro" id="IPR013785">
    <property type="entry name" value="Aldolase_TIM"/>
</dbReference>
<dbReference type="InterPro" id="IPR007197">
    <property type="entry name" value="rSAM"/>
</dbReference>
<dbReference type="SFLD" id="SFLDS00029">
    <property type="entry name" value="Radical_SAM"/>
    <property type="match status" value="1"/>
</dbReference>
<keyword evidence="4" id="KW-0479">Metal-binding</keyword>
<name>A0A4V1LS30_9BACT</name>
<dbReference type="PROSITE" id="PS51918">
    <property type="entry name" value="RADICAL_SAM"/>
    <property type="match status" value="1"/>
</dbReference>
<evidence type="ECO:0000256" key="4">
    <source>
        <dbReference type="ARBA" id="ARBA00022723"/>
    </source>
</evidence>
<evidence type="ECO:0000313" key="8">
    <source>
        <dbReference type="EMBL" id="RXJ70268.1"/>
    </source>
</evidence>